<dbReference type="OrthoDB" id="9792188at2"/>
<keyword evidence="4 6" id="KW-1133">Transmembrane helix</keyword>
<dbReference type="GO" id="GO:0015920">
    <property type="term" value="P:lipopolysaccharide transport"/>
    <property type="evidence" value="ECO:0007669"/>
    <property type="project" value="TreeGrafter"/>
</dbReference>
<keyword evidence="3 6" id="KW-0812">Transmembrane</keyword>
<feature type="transmembrane region" description="Helical" evidence="6">
    <location>
        <begin position="344"/>
        <end position="362"/>
    </location>
</feature>
<sequence>MPFHKRHFYILRETLAPFLLGVMIFTFVLLMGRLLRLVELVLNKGVPLSDILKLFALLLPSFLVLTLPLAFLLAVLLGFGRLSADAEIVALKASGVSLYDMAKPVMVLAVAVSTLTALLTFYAQPQGKRAFRDQVFEIAHARATVGVEPRIFNDEFDGLVLYANSIDERSGVMQGLFISDERVGKEPAVILARSGRALSDEQAFTLTLRLQQGAIHRLLERRDESVYQIIDFDNYDIQLDLGQELRNFRERQKRESEMTLAELSRAIEQADEENRLKLLVERHQRLVMPLAPLLFALVGIPLGIQSQRSSRGGGFALALGVFLAYYLIFSFAETLGQEGLVPPVAAMWVPNLAFLAAGIALLRMTAQEKRLAVFDRLDEWGRRLATRWRTRRLR</sequence>
<evidence type="ECO:0000256" key="2">
    <source>
        <dbReference type="ARBA" id="ARBA00022475"/>
    </source>
</evidence>
<dbReference type="RefSeq" id="WP_052446289.1">
    <property type="nucleotide sequence ID" value="NZ_FNGU01000003.1"/>
</dbReference>
<evidence type="ECO:0000256" key="6">
    <source>
        <dbReference type="SAM" id="Phobius"/>
    </source>
</evidence>
<feature type="transmembrane region" description="Helical" evidence="6">
    <location>
        <begin position="315"/>
        <end position="332"/>
    </location>
</feature>
<proteinExistence type="predicted"/>
<keyword evidence="2" id="KW-1003">Cell membrane</keyword>
<feature type="transmembrane region" description="Helical" evidence="6">
    <location>
        <begin position="55"/>
        <end position="80"/>
    </location>
</feature>
<reference evidence="7 8" key="1">
    <citation type="submission" date="2016-10" db="EMBL/GenBank/DDBJ databases">
        <authorList>
            <person name="de Groot N.N."/>
        </authorList>
    </citation>
    <scope>NUCLEOTIDE SEQUENCE [LARGE SCALE GENOMIC DNA]</scope>
    <source>
        <strain evidence="7 8">DSM 17813</strain>
    </source>
</reference>
<dbReference type="InterPro" id="IPR005495">
    <property type="entry name" value="LptG/LptF_permease"/>
</dbReference>
<keyword evidence="5 6" id="KW-0472">Membrane</keyword>
<dbReference type="GO" id="GO:0043190">
    <property type="term" value="C:ATP-binding cassette (ABC) transporter complex"/>
    <property type="evidence" value="ECO:0007669"/>
    <property type="project" value="InterPro"/>
</dbReference>
<name>A0A1G9PWW0_9BACT</name>
<dbReference type="AlphaFoldDB" id="A0A1G9PWW0"/>
<comment type="subcellular location">
    <subcellularLocation>
        <location evidence="1">Cell membrane</location>
        <topology evidence="1">Multi-pass membrane protein</topology>
    </subcellularLocation>
</comment>
<dbReference type="InterPro" id="IPR030922">
    <property type="entry name" value="LptF"/>
</dbReference>
<evidence type="ECO:0000256" key="4">
    <source>
        <dbReference type="ARBA" id="ARBA00022989"/>
    </source>
</evidence>
<evidence type="ECO:0000313" key="7">
    <source>
        <dbReference type="EMBL" id="SDM02595.1"/>
    </source>
</evidence>
<dbReference type="PANTHER" id="PTHR33529:SF6">
    <property type="entry name" value="YJGP_YJGQ FAMILY PERMEASE"/>
    <property type="match status" value="1"/>
</dbReference>
<dbReference type="PANTHER" id="PTHR33529">
    <property type="entry name" value="SLR0882 PROTEIN-RELATED"/>
    <property type="match status" value="1"/>
</dbReference>
<protein>
    <submittedName>
        <fullName evidence="7">Lipopolysaccharide export system permease protein</fullName>
    </submittedName>
</protein>
<evidence type="ECO:0000256" key="3">
    <source>
        <dbReference type="ARBA" id="ARBA00022692"/>
    </source>
</evidence>
<evidence type="ECO:0000256" key="5">
    <source>
        <dbReference type="ARBA" id="ARBA00023136"/>
    </source>
</evidence>
<dbReference type="STRING" id="392333.SAMN05660860_01720"/>
<feature type="transmembrane region" description="Helical" evidence="6">
    <location>
        <begin position="101"/>
        <end position="123"/>
    </location>
</feature>
<dbReference type="Proteomes" id="UP000182146">
    <property type="component" value="Unassembled WGS sequence"/>
</dbReference>
<dbReference type="EMBL" id="FNGU01000003">
    <property type="protein sequence ID" value="SDM02595.1"/>
    <property type="molecule type" value="Genomic_DNA"/>
</dbReference>
<evidence type="ECO:0000256" key="1">
    <source>
        <dbReference type="ARBA" id="ARBA00004651"/>
    </source>
</evidence>
<dbReference type="NCBIfam" id="TIGR04407">
    <property type="entry name" value="LptF_YjgP"/>
    <property type="match status" value="1"/>
</dbReference>
<organism evidence="7 8">
    <name type="scientific">Geoalkalibacter ferrihydriticus</name>
    <dbReference type="NCBI Taxonomy" id="392333"/>
    <lineage>
        <taxon>Bacteria</taxon>
        <taxon>Pseudomonadati</taxon>
        <taxon>Thermodesulfobacteriota</taxon>
        <taxon>Desulfuromonadia</taxon>
        <taxon>Desulfuromonadales</taxon>
        <taxon>Geoalkalibacteraceae</taxon>
        <taxon>Geoalkalibacter</taxon>
    </lineage>
</organism>
<accession>A0A1G9PWW0</accession>
<dbReference type="GO" id="GO:0055085">
    <property type="term" value="P:transmembrane transport"/>
    <property type="evidence" value="ECO:0007669"/>
    <property type="project" value="InterPro"/>
</dbReference>
<evidence type="ECO:0000313" key="8">
    <source>
        <dbReference type="Proteomes" id="UP000182146"/>
    </source>
</evidence>
<gene>
    <name evidence="7" type="ORF">SAMN05660860_01720</name>
</gene>
<dbReference type="Pfam" id="PF03739">
    <property type="entry name" value="LptF_LptG"/>
    <property type="match status" value="1"/>
</dbReference>
<feature type="transmembrane region" description="Helical" evidence="6">
    <location>
        <begin position="15"/>
        <end position="35"/>
    </location>
</feature>